<organism evidence="2 3">
    <name type="scientific">Beauveria bassiana</name>
    <name type="common">White muscardine disease fungus</name>
    <name type="synonym">Tritirachium shiotae</name>
    <dbReference type="NCBI Taxonomy" id="176275"/>
    <lineage>
        <taxon>Eukaryota</taxon>
        <taxon>Fungi</taxon>
        <taxon>Dikarya</taxon>
        <taxon>Ascomycota</taxon>
        <taxon>Pezizomycotina</taxon>
        <taxon>Sordariomycetes</taxon>
        <taxon>Hypocreomycetidae</taxon>
        <taxon>Hypocreales</taxon>
        <taxon>Cordycipitaceae</taxon>
        <taxon>Beauveria</taxon>
    </lineage>
</organism>
<comment type="caution">
    <text evidence="2">The sequence shown here is derived from an EMBL/GenBank/DDBJ whole genome shotgun (WGS) entry which is preliminary data.</text>
</comment>
<evidence type="ECO:0000313" key="3">
    <source>
        <dbReference type="Proteomes" id="UP000235728"/>
    </source>
</evidence>
<accession>A0A2N6P2F2</accession>
<proteinExistence type="predicted"/>
<feature type="region of interest" description="Disordered" evidence="1">
    <location>
        <begin position="697"/>
        <end position="722"/>
    </location>
</feature>
<feature type="compositionally biased region" description="Basic and acidic residues" evidence="1">
    <location>
        <begin position="181"/>
        <end position="191"/>
    </location>
</feature>
<feature type="region of interest" description="Disordered" evidence="1">
    <location>
        <begin position="167"/>
        <end position="253"/>
    </location>
</feature>
<dbReference type="Proteomes" id="UP000235728">
    <property type="component" value="Unassembled WGS sequence"/>
</dbReference>
<evidence type="ECO:0000313" key="2">
    <source>
        <dbReference type="EMBL" id="PMB73704.1"/>
    </source>
</evidence>
<feature type="compositionally biased region" description="Acidic residues" evidence="1">
    <location>
        <begin position="169"/>
        <end position="180"/>
    </location>
</feature>
<name>A0A2N6P2F2_BEABA</name>
<protein>
    <submittedName>
        <fullName evidence="2">Uncharacterized protein</fullName>
    </submittedName>
</protein>
<evidence type="ECO:0000256" key="1">
    <source>
        <dbReference type="SAM" id="MobiDB-lite"/>
    </source>
</evidence>
<gene>
    <name evidence="2" type="ORF">BM221_001128</name>
</gene>
<feature type="compositionally biased region" description="Basic and acidic residues" evidence="1">
    <location>
        <begin position="224"/>
        <end position="248"/>
    </location>
</feature>
<sequence length="750" mass="77394">MAGQPIVDIAKHSHTPLRTATCLRSIESKRPATNADRVNEKVNQSPVANAKGQEDAKVTPFLTGLNVKRSQVLGTIGIGTVAAHVGSIRVDQVAPAGLDDEVVGKLGAGLARGRPKVGGLAVGAADLLVGEGAREHAADIVRGRVDIVHPVAPKDGELLVGHKDAVEDGEHDQEEGQDVADDGKGRGKGADPLRPAGLEQEEEERHEEDEARGAALGGQAGGKVPEHPVQHGRDDGAGNLGEDGRGAKGDPAVDAGRVLAGLPEGAVHEELGQDGVHGGGQEEEDEKGREHAALHVLDRVAELPKREAVEDANENGDKELAVDVRGLAPLLDKHALGEEHRLLLGRRRAAVALDALNLLGQRLVLVRLEPLLVPELAVGGLGALLNQELGHVLALGALGAAGGKVVDDGAAVFADGAKVKDVAAGVERQDLVKLLNELRRGLVYGADDGLARGAELAQEADNGKGRLGVEPGRGLVEEEQQRRLGGELDANGQPLLLLDAEGEDDGVLDGLHLEQVNNLVDVGNLVLARRVPALAEERGELERLADRGGLFVQIHLLDEAGAALKVGGQGGAVDEHAAFHNADGLALGERVEKRGLAGAGSTHEGHHDARLGVTLHVVEQLLGTIGAGDGVVDIFPSENLFAALKLLQNLVGGGDLALECVIALSFLLARLFIGGLGVLCSGGTGLGLFEDENAHTRGGKGQSLSGQDSDENVQNRKCNQDGPVAPEVGAVVVVVGIEVVGTVDRSGASG</sequence>
<dbReference type="AlphaFoldDB" id="A0A2N6P2F2"/>
<dbReference type="EMBL" id="MRVG01000001">
    <property type="protein sequence ID" value="PMB73704.1"/>
    <property type="molecule type" value="Genomic_DNA"/>
</dbReference>
<reference evidence="2 3" key="1">
    <citation type="journal article" date="2016" name="Appl. Microbiol. Biotechnol.">
        <title>Characterization of T-DNA insertion mutants with decreased virulence in the entomopathogenic fungus Beauveria bassiana JEF-007.</title>
        <authorList>
            <person name="Kim S."/>
            <person name="Lee S.J."/>
            <person name="Nai Y.S."/>
            <person name="Yu J.S."/>
            <person name="Lee M.R."/>
            <person name="Yang Y.T."/>
            <person name="Kim J.S."/>
        </authorList>
    </citation>
    <scope>NUCLEOTIDE SEQUENCE [LARGE SCALE GENOMIC DNA]</scope>
    <source>
        <strain evidence="2 3">JEF-007</strain>
    </source>
</reference>
<feature type="region of interest" description="Disordered" evidence="1">
    <location>
        <begin position="28"/>
        <end position="51"/>
    </location>
</feature>